<evidence type="ECO:0000313" key="7">
    <source>
        <dbReference type="Proteomes" id="UP000095463"/>
    </source>
</evidence>
<comment type="similarity">
    <text evidence="2">Belongs to the bacterial solute-binding protein 2 family.</text>
</comment>
<dbReference type="Pfam" id="PF13407">
    <property type="entry name" value="Peripla_BP_4"/>
    <property type="match status" value="1"/>
</dbReference>
<evidence type="ECO:0000256" key="4">
    <source>
        <dbReference type="SAM" id="SignalP"/>
    </source>
</evidence>
<evidence type="ECO:0000256" key="1">
    <source>
        <dbReference type="ARBA" id="ARBA00004196"/>
    </source>
</evidence>
<dbReference type="PANTHER" id="PTHR46847:SF1">
    <property type="entry name" value="D-ALLOSE-BINDING PERIPLASMIC PROTEIN-RELATED"/>
    <property type="match status" value="1"/>
</dbReference>
<gene>
    <name evidence="6" type="ORF">VW23_006150</name>
</gene>
<dbReference type="CDD" id="cd01536">
    <property type="entry name" value="PBP1_ABC_sugar_binding-like"/>
    <property type="match status" value="1"/>
</dbReference>
<evidence type="ECO:0000256" key="2">
    <source>
        <dbReference type="ARBA" id="ARBA00007639"/>
    </source>
</evidence>
<evidence type="ECO:0000256" key="3">
    <source>
        <dbReference type="ARBA" id="ARBA00022729"/>
    </source>
</evidence>
<keyword evidence="3 4" id="KW-0732">Signal</keyword>
<keyword evidence="7" id="KW-1185">Reference proteome</keyword>
<dbReference type="GO" id="GO:0030313">
    <property type="term" value="C:cell envelope"/>
    <property type="evidence" value="ECO:0007669"/>
    <property type="project" value="UniProtKB-SubCell"/>
</dbReference>
<name>A0A1E5XHT4_9HYPH</name>
<reference evidence="6 7" key="1">
    <citation type="journal article" date="2015" name="Genome Announc.">
        <title>Genome Assemblies of Three Soil-Associated Devosia species: D. insulae, D. limi, and D. soli.</title>
        <authorList>
            <person name="Hassan Y.I."/>
            <person name="Lepp D."/>
            <person name="Zhou T."/>
        </authorList>
    </citation>
    <scope>NUCLEOTIDE SEQUENCE [LARGE SCALE GENOMIC DNA]</scope>
    <source>
        <strain evidence="6 7">DS-56</strain>
    </source>
</reference>
<comment type="caution">
    <text evidence="6">The sequence shown here is derived from an EMBL/GenBank/DDBJ whole genome shotgun (WGS) entry which is preliminary data.</text>
</comment>
<dbReference type="SUPFAM" id="SSF53822">
    <property type="entry name" value="Periplasmic binding protein-like I"/>
    <property type="match status" value="1"/>
</dbReference>
<dbReference type="Gene3D" id="3.40.50.2300">
    <property type="match status" value="2"/>
</dbReference>
<dbReference type="InterPro" id="IPR028082">
    <property type="entry name" value="Peripla_BP_I"/>
</dbReference>
<evidence type="ECO:0000313" key="6">
    <source>
        <dbReference type="EMBL" id="OEO28161.1"/>
    </source>
</evidence>
<comment type="subcellular location">
    <subcellularLocation>
        <location evidence="1">Cell envelope</location>
    </subcellularLocation>
</comment>
<dbReference type="PANTHER" id="PTHR46847">
    <property type="entry name" value="D-ALLOSE-BINDING PERIPLASMIC PROTEIN-RELATED"/>
    <property type="match status" value="1"/>
</dbReference>
<dbReference type="AlphaFoldDB" id="A0A1E5XHT4"/>
<accession>A0A1E5XHT4</accession>
<sequence>MRLKSLRLAAIAGLTAALMSGAAFAEDFHGFDPSSFDGNMVSAEQLAAMVVDAIAANAPRNGQKLTIGFANLQRDISFCLKVEQGIVANAEAAGIDLQIVDNRLDGATALANAESFLQRNVDFVIEFQTDANFGATIMQKMNEANTKVIAIDIPMPGATFFGANNPKSGFMGGAYLGQAAIQKFGADKVKTGYLVVGELPQSGAVPAMRTNGQVAGFKGAVGEFADAQVIKIDTKNTLEESFTQMNNVIGRIPEGVPIMVTAINDQAATGMLRAVKQAGREADLIVVGMGADEIQTLIDEPAFVASVGYFPERYGNFLVPLALMELAGKEVPDTVLMTHYMVTDGNVCEFYKDFACSATPDAITFELPEDAYKAHLEEIRKLPELQDSLNLIPTN</sequence>
<dbReference type="OrthoDB" id="9800520at2"/>
<dbReference type="GO" id="GO:0030246">
    <property type="term" value="F:carbohydrate binding"/>
    <property type="evidence" value="ECO:0007669"/>
    <property type="project" value="UniProtKB-ARBA"/>
</dbReference>
<feature type="chain" id="PRO_5009190140" evidence="4">
    <location>
        <begin position="26"/>
        <end position="395"/>
    </location>
</feature>
<organism evidence="6 7">
    <name type="scientific">Devosia insulae DS-56</name>
    <dbReference type="NCBI Taxonomy" id="1116389"/>
    <lineage>
        <taxon>Bacteria</taxon>
        <taxon>Pseudomonadati</taxon>
        <taxon>Pseudomonadota</taxon>
        <taxon>Alphaproteobacteria</taxon>
        <taxon>Hyphomicrobiales</taxon>
        <taxon>Devosiaceae</taxon>
        <taxon>Devosia</taxon>
    </lineage>
</organism>
<protein>
    <submittedName>
        <fullName evidence="6">ABC transporter</fullName>
    </submittedName>
</protein>
<proteinExistence type="inferred from homology"/>
<dbReference type="RefSeq" id="WP_069912526.1">
    <property type="nucleotide sequence ID" value="NZ_LAJE02000396.1"/>
</dbReference>
<dbReference type="Proteomes" id="UP000095463">
    <property type="component" value="Unassembled WGS sequence"/>
</dbReference>
<dbReference type="EMBL" id="LAJE02000396">
    <property type="protein sequence ID" value="OEO28161.1"/>
    <property type="molecule type" value="Genomic_DNA"/>
</dbReference>
<feature type="domain" description="Periplasmic binding protein" evidence="5">
    <location>
        <begin position="67"/>
        <end position="330"/>
    </location>
</feature>
<dbReference type="InterPro" id="IPR025997">
    <property type="entry name" value="SBP_2_dom"/>
</dbReference>
<feature type="signal peptide" evidence="4">
    <location>
        <begin position="1"/>
        <end position="25"/>
    </location>
</feature>
<evidence type="ECO:0000259" key="5">
    <source>
        <dbReference type="Pfam" id="PF13407"/>
    </source>
</evidence>